<gene>
    <name evidence="1" type="ORF">M0R45_022968</name>
</gene>
<evidence type="ECO:0000313" key="1">
    <source>
        <dbReference type="EMBL" id="KAK9925698.1"/>
    </source>
</evidence>
<protein>
    <submittedName>
        <fullName evidence="1">Uncharacterized protein</fullName>
    </submittedName>
</protein>
<keyword evidence="2" id="KW-1185">Reference proteome</keyword>
<evidence type="ECO:0000313" key="2">
    <source>
        <dbReference type="Proteomes" id="UP001457282"/>
    </source>
</evidence>
<name>A0AAW1WNG1_RUBAR</name>
<dbReference type="AlphaFoldDB" id="A0AAW1WNG1"/>
<sequence>MERMNRGSPPTIAPIHNLHMSTPKRLNLDTSQFPTPPFQTPCRRVGDRCRLSALLLESYTATRVRARGVLVDGLDWSGLDWIGLDWTGLKFREKWRACLGKQVNSVNRRRRPMVDWIFGLD</sequence>
<reference evidence="1 2" key="1">
    <citation type="journal article" date="2023" name="G3 (Bethesda)">
        <title>A chromosome-length genome assembly and annotation of blackberry (Rubus argutus, cv. 'Hillquist').</title>
        <authorList>
            <person name="Bruna T."/>
            <person name="Aryal R."/>
            <person name="Dudchenko O."/>
            <person name="Sargent D.J."/>
            <person name="Mead D."/>
            <person name="Buti M."/>
            <person name="Cavallini A."/>
            <person name="Hytonen T."/>
            <person name="Andres J."/>
            <person name="Pham M."/>
            <person name="Weisz D."/>
            <person name="Mascagni F."/>
            <person name="Usai G."/>
            <person name="Natali L."/>
            <person name="Bassil N."/>
            <person name="Fernandez G.E."/>
            <person name="Lomsadze A."/>
            <person name="Armour M."/>
            <person name="Olukolu B."/>
            <person name="Poorten T."/>
            <person name="Britton C."/>
            <person name="Davik J."/>
            <person name="Ashrafi H."/>
            <person name="Aiden E.L."/>
            <person name="Borodovsky M."/>
            <person name="Worthington M."/>
        </authorList>
    </citation>
    <scope>NUCLEOTIDE SEQUENCE [LARGE SCALE GENOMIC DNA]</scope>
    <source>
        <strain evidence="1">PI 553951</strain>
    </source>
</reference>
<organism evidence="1 2">
    <name type="scientific">Rubus argutus</name>
    <name type="common">Southern blackberry</name>
    <dbReference type="NCBI Taxonomy" id="59490"/>
    <lineage>
        <taxon>Eukaryota</taxon>
        <taxon>Viridiplantae</taxon>
        <taxon>Streptophyta</taxon>
        <taxon>Embryophyta</taxon>
        <taxon>Tracheophyta</taxon>
        <taxon>Spermatophyta</taxon>
        <taxon>Magnoliopsida</taxon>
        <taxon>eudicotyledons</taxon>
        <taxon>Gunneridae</taxon>
        <taxon>Pentapetalae</taxon>
        <taxon>rosids</taxon>
        <taxon>fabids</taxon>
        <taxon>Rosales</taxon>
        <taxon>Rosaceae</taxon>
        <taxon>Rosoideae</taxon>
        <taxon>Rosoideae incertae sedis</taxon>
        <taxon>Rubus</taxon>
    </lineage>
</organism>
<accession>A0AAW1WNG1</accession>
<proteinExistence type="predicted"/>
<comment type="caution">
    <text evidence="1">The sequence shown here is derived from an EMBL/GenBank/DDBJ whole genome shotgun (WGS) entry which is preliminary data.</text>
</comment>
<dbReference type="EMBL" id="JBEDUW010000005">
    <property type="protein sequence ID" value="KAK9925698.1"/>
    <property type="molecule type" value="Genomic_DNA"/>
</dbReference>
<dbReference type="Proteomes" id="UP001457282">
    <property type="component" value="Unassembled WGS sequence"/>
</dbReference>